<evidence type="ECO:0000313" key="3">
    <source>
        <dbReference type="Proteomes" id="UP000815677"/>
    </source>
</evidence>
<feature type="region of interest" description="Disordered" evidence="1">
    <location>
        <begin position="1"/>
        <end position="63"/>
    </location>
</feature>
<dbReference type="Proteomes" id="UP000815677">
    <property type="component" value="Unassembled WGS sequence"/>
</dbReference>
<accession>A0ABQ0L317</accession>
<keyword evidence="3" id="KW-1185">Reference proteome</keyword>
<reference evidence="2" key="1">
    <citation type="submission" date="2014-09" db="EMBL/GenBank/DDBJ databases">
        <title>Genome sequence of the luminous mushroom Mycena chlorophos for searching fungal bioluminescence genes.</title>
        <authorList>
            <person name="Tanaka Y."/>
            <person name="Kasuga D."/>
            <person name="Oba Y."/>
            <person name="Hase S."/>
            <person name="Sato K."/>
            <person name="Oba Y."/>
            <person name="Sakakibara Y."/>
        </authorList>
    </citation>
    <scope>NUCLEOTIDE SEQUENCE</scope>
</reference>
<evidence type="ECO:0000256" key="1">
    <source>
        <dbReference type="SAM" id="MobiDB-lite"/>
    </source>
</evidence>
<dbReference type="EMBL" id="DF841453">
    <property type="protein sequence ID" value="GAT45531.1"/>
    <property type="molecule type" value="Genomic_DNA"/>
</dbReference>
<sequence length="383" mass="41117">MAPPRSSSPAWGSPDDDDDDYAAAADAHSSPVRPRPAGLSTPVAGARRTRAEYEGDEDHETLDPNEQAVLERYATVKKLRKDDLEEVRAYTTYSPALQRALDFVDRRALSREVAEIKATARAAEFTVPESFKKNGKALGYKMLLKPSATTYKGTVLNSQLLDKLIELGCNLPANVRDDAALMERLRTECGSLLSDCRSALRKALHKSFGVAATAAVPNEDAKKHATLLVLTTTLTHFDRNLKITYEHCARSALMRKVYIKYSEAAEQKDFWGELQKEVARIADIARKSAEKSGEKNKTAVTQGDVAAKTSNIYKDIVRKDRAAHGDVTLDKDGIDELASERANGSGSALAPAASTAGLAIGAAAAAAAAAGADNSEAPEGDEA</sequence>
<feature type="compositionally biased region" description="Low complexity" evidence="1">
    <location>
        <begin position="22"/>
        <end position="31"/>
    </location>
</feature>
<organism evidence="2 3">
    <name type="scientific">Mycena chlorophos</name>
    <name type="common">Agaric fungus</name>
    <name type="synonym">Agaricus chlorophos</name>
    <dbReference type="NCBI Taxonomy" id="658473"/>
    <lineage>
        <taxon>Eukaryota</taxon>
        <taxon>Fungi</taxon>
        <taxon>Dikarya</taxon>
        <taxon>Basidiomycota</taxon>
        <taxon>Agaricomycotina</taxon>
        <taxon>Agaricomycetes</taxon>
        <taxon>Agaricomycetidae</taxon>
        <taxon>Agaricales</taxon>
        <taxon>Marasmiineae</taxon>
        <taxon>Mycenaceae</taxon>
        <taxon>Mycena</taxon>
    </lineage>
</organism>
<gene>
    <name evidence="2" type="ORF">MCHLO_03102</name>
</gene>
<protein>
    <submittedName>
        <fullName evidence="2">Uncharacterized protein</fullName>
    </submittedName>
</protein>
<name>A0ABQ0L317_MYCCL</name>
<evidence type="ECO:0000313" key="2">
    <source>
        <dbReference type="EMBL" id="GAT45531.1"/>
    </source>
</evidence>
<proteinExistence type="predicted"/>